<evidence type="ECO:0000313" key="3">
    <source>
        <dbReference type="Proteomes" id="UP001140562"/>
    </source>
</evidence>
<evidence type="ECO:0000313" key="2">
    <source>
        <dbReference type="EMBL" id="KAJ4332355.1"/>
    </source>
</evidence>
<dbReference type="PANTHER" id="PTHR42937:SF1">
    <property type="entry name" value="DIAMINOPROPIONATE AMMONIA-LYASE"/>
    <property type="match status" value="1"/>
</dbReference>
<gene>
    <name evidence="2" type="ORF">N0V87_008463</name>
</gene>
<dbReference type="Proteomes" id="UP001140562">
    <property type="component" value="Unassembled WGS sequence"/>
</dbReference>
<reference evidence="2" key="1">
    <citation type="submission" date="2022-10" db="EMBL/GenBank/DDBJ databases">
        <title>Tapping the CABI collections for fungal endophytes: first genome assemblies for Collariella, Neodidymelliopsis, Ascochyta clinopodiicola, Didymella pomorum, Didymosphaeria variabile, Neocosmospora piperis and Neocucurbitaria cava.</title>
        <authorList>
            <person name="Hill R."/>
        </authorList>
    </citation>
    <scope>NUCLEOTIDE SEQUENCE</scope>
    <source>
        <strain evidence="2">IMI 360193</strain>
    </source>
</reference>
<organism evidence="2 3">
    <name type="scientific">Didymella glomerata</name>
    <dbReference type="NCBI Taxonomy" id="749621"/>
    <lineage>
        <taxon>Eukaryota</taxon>
        <taxon>Fungi</taxon>
        <taxon>Dikarya</taxon>
        <taxon>Ascomycota</taxon>
        <taxon>Pezizomycotina</taxon>
        <taxon>Dothideomycetes</taxon>
        <taxon>Pleosporomycetidae</taxon>
        <taxon>Pleosporales</taxon>
        <taxon>Pleosporineae</taxon>
        <taxon>Didymellaceae</taxon>
        <taxon>Didymella</taxon>
    </lineage>
</organism>
<evidence type="ECO:0000259" key="1">
    <source>
        <dbReference type="Pfam" id="PF00291"/>
    </source>
</evidence>
<sequence>MAKSRKPIYFNSKTGSIGVDADLSIVQQFHQQLPNYARTPLVSLDDVAKKLGVKHVFVKDESNRLGLPAFKILGASWGSCRAIIVKTGIPTDSPLHEIAQAAQREGVVLFTASAGNHGRALAAMATILGVQARIYVPRTVNDEAIRLIASEGGKVTVTKKDYDGAMGEAWDEASTTAGGLFVQDTAFEGYEDIPKWIVEGYSTLLSETEEQLREQDLKASLVVTPVGVGSLAHAVVRHCKSDSRNCAVMSVEPDTAACLYQSLVAGKPTPVLTTKTTMEGMNCGTLSSTVFQDLQEGVDASATISDYESHQAIQYLTSESVNSGPCGGAALAALWRLAESTCRPEWFTEDAVLVILSTEGLRDYDIPLDISCDDPVKLM</sequence>
<proteinExistence type="predicted"/>
<dbReference type="AlphaFoldDB" id="A0A9W9BWL1"/>
<dbReference type="Pfam" id="PF00291">
    <property type="entry name" value="PALP"/>
    <property type="match status" value="1"/>
</dbReference>
<dbReference type="Gene3D" id="3.40.50.1100">
    <property type="match status" value="2"/>
</dbReference>
<dbReference type="PANTHER" id="PTHR42937">
    <property type="match status" value="1"/>
</dbReference>
<dbReference type="EMBL" id="JAPEUV010000121">
    <property type="protein sequence ID" value="KAJ4332355.1"/>
    <property type="molecule type" value="Genomic_DNA"/>
</dbReference>
<keyword evidence="3" id="KW-1185">Reference proteome</keyword>
<name>A0A9W9BWL1_9PLEO</name>
<feature type="domain" description="Tryptophan synthase beta chain-like PALP" evidence="1">
    <location>
        <begin position="35"/>
        <end position="341"/>
    </location>
</feature>
<dbReference type="InterPro" id="IPR036052">
    <property type="entry name" value="TrpB-like_PALP_sf"/>
</dbReference>
<dbReference type="InterPro" id="IPR001926">
    <property type="entry name" value="TrpB-like_PALP"/>
</dbReference>
<accession>A0A9W9BWL1</accession>
<comment type="caution">
    <text evidence="2">The sequence shown here is derived from an EMBL/GenBank/DDBJ whole genome shotgun (WGS) entry which is preliminary data.</text>
</comment>
<dbReference type="OrthoDB" id="10059875at2759"/>
<protein>
    <recommendedName>
        <fullName evidence="1">Tryptophan synthase beta chain-like PALP domain-containing protein</fullName>
    </recommendedName>
</protein>
<dbReference type="SUPFAM" id="SSF53686">
    <property type="entry name" value="Tryptophan synthase beta subunit-like PLP-dependent enzymes"/>
    <property type="match status" value="1"/>
</dbReference>